<dbReference type="AlphaFoldDB" id="A0A4Y8Q372"/>
<evidence type="ECO:0000313" key="4">
    <source>
        <dbReference type="EMBL" id="TFE87824.1"/>
    </source>
</evidence>
<dbReference type="EMBL" id="MYFO01000012">
    <property type="protein sequence ID" value="TFE87824.1"/>
    <property type="molecule type" value="Genomic_DNA"/>
</dbReference>
<evidence type="ECO:0000256" key="1">
    <source>
        <dbReference type="SAM" id="MobiDB-lite"/>
    </source>
</evidence>
<comment type="caution">
    <text evidence="4">The sequence shown here is derived from an EMBL/GenBank/DDBJ whole genome shotgun (WGS) entry which is preliminary data.</text>
</comment>
<keyword evidence="2" id="KW-1133">Transmembrane helix</keyword>
<feature type="compositionally biased region" description="Low complexity" evidence="1">
    <location>
        <begin position="238"/>
        <end position="250"/>
    </location>
</feature>
<feature type="transmembrane region" description="Helical" evidence="2">
    <location>
        <begin position="282"/>
        <end position="299"/>
    </location>
</feature>
<evidence type="ECO:0000313" key="5">
    <source>
        <dbReference type="Proteomes" id="UP000298246"/>
    </source>
</evidence>
<reference evidence="4 5" key="1">
    <citation type="submission" date="2017-03" db="EMBL/GenBank/DDBJ databases">
        <title>Isolation of Levoglucosan Utilizing Bacteria.</title>
        <authorList>
            <person name="Arya A.S."/>
        </authorList>
    </citation>
    <scope>NUCLEOTIDE SEQUENCE [LARGE SCALE GENOMIC DNA]</scope>
    <source>
        <strain evidence="4 5">MEC069</strain>
    </source>
</reference>
<keyword evidence="2" id="KW-0472">Membrane</keyword>
<evidence type="ECO:0000256" key="3">
    <source>
        <dbReference type="SAM" id="SignalP"/>
    </source>
</evidence>
<keyword evidence="3" id="KW-0732">Signal</keyword>
<dbReference type="OrthoDB" id="2790201at2"/>
<proteinExistence type="predicted"/>
<keyword evidence="2" id="KW-0812">Transmembrane</keyword>
<dbReference type="RefSeq" id="WP_134752892.1">
    <property type="nucleotide sequence ID" value="NZ_MYFO02000012.1"/>
</dbReference>
<feature type="region of interest" description="Disordered" evidence="1">
    <location>
        <begin position="227"/>
        <end position="250"/>
    </location>
</feature>
<organism evidence="4 5">
    <name type="scientific">Paenibacillus athensensis</name>
    <dbReference type="NCBI Taxonomy" id="1967502"/>
    <lineage>
        <taxon>Bacteria</taxon>
        <taxon>Bacillati</taxon>
        <taxon>Bacillota</taxon>
        <taxon>Bacilli</taxon>
        <taxon>Bacillales</taxon>
        <taxon>Paenibacillaceae</taxon>
        <taxon>Paenibacillus</taxon>
    </lineage>
</organism>
<sequence>MWKKYAGLVPALLLLLQAALALTPATAAAADTQPLKLSQLEVQVMPEFVAPEDWPAEKPCLLTGIYGLLVNTGTAAYDGEIAVPVQASPDLSIHLVAELSESQDPTTQLAYELKDNKVVWKPAKALEPGQSYSFVVEYYSNPFTLKEKEHAFEFELQAAYDTDEAQLFVFKPADTIGFELSAQGEASFTSELGQEVYPFKLGALRSGQASKLSVKYLKDNMETVLAKHTRQAQQDQEAAASGGQTGQAAGTAAGAGTAVVDTGPLGTTDAAAGKPDASKDSWIIGGAIIIFGLFVFLGLRSYRAPLAARTTAAQEAEAQTQSAKRREQINALRRKLLADELNEEAYKAARKKWG</sequence>
<accession>A0A4Y8Q372</accession>
<keyword evidence="5" id="KW-1185">Reference proteome</keyword>
<evidence type="ECO:0000256" key="2">
    <source>
        <dbReference type="SAM" id="Phobius"/>
    </source>
</evidence>
<feature type="signal peptide" evidence="3">
    <location>
        <begin position="1"/>
        <end position="29"/>
    </location>
</feature>
<protein>
    <submittedName>
        <fullName evidence="4">Uncharacterized protein</fullName>
    </submittedName>
</protein>
<dbReference type="Proteomes" id="UP000298246">
    <property type="component" value="Unassembled WGS sequence"/>
</dbReference>
<gene>
    <name evidence="4" type="ORF">B5M42_11505</name>
</gene>
<name>A0A4Y8Q372_9BACL</name>
<feature type="chain" id="PRO_5039607942" evidence="3">
    <location>
        <begin position="30"/>
        <end position="354"/>
    </location>
</feature>